<gene>
    <name evidence="3" type="ORF">NDN08_006267</name>
</gene>
<name>A0AAV8ULQ8_9RHOD</name>
<protein>
    <recommendedName>
        <fullName evidence="2">Vacuolar sorting protein 39/Transforming growth factor beta receptor-associated zinc finger domain-containing protein</fullName>
    </recommendedName>
</protein>
<sequence length="911" mass="98828">MELLKLDHYSQLPGSGDLLDVRGLLVDDGESRHALVVFTSRSGILGCAEIEAGSELAKIVAEVKVTDSVVQFVEVVEIAGSTPNAAIVGSENGDTRILELPDLVEEHPLNAPCSIHLKGSQALAVSTSSTSSQTFRPAIRIAAAIGEAIRVLEVDLNGQHPNIKILGEVNIGFHANTIHFGGLNARTICASCQGRHTLIRTSEIIQRSNLAIAAEIEPQTKDSNSSQYGEKRLEGSGASEGANPLLAALTLGLVGSNSSSSASREPVVRNEVAVPLNNERWLLDVGFERSSLNLYTSYGASIETPNTHGLGNVIGAASCMGGSVALLIESKETKRKPELRVVVFGKSTAVDLPGISLAHTRATDTEALRIHGLMYTPSYTAAILWWPRDRRIGVIRQTHSLEEAADLLEAERQVDAALALLLDLEDQSKSRSLIECYARELLRNEKHEEALAYLSGADFSFLELVGLFNETLSNSTRPAAIASFWADAMVSARRRGAAAVDPDRKADETLFGLLCMSDKRIDRVAALLRARNGVSIDFGENTLSKSELSPNFSPESREEGMIELLRSNGDHDRALCVIEQSLFIPKPWKRALSYIENVSDENTISKHLALLTQTQDADMAMVVRALVNSQLTAGSKLAVAKEQDSEFTALYINELWNQGECVKLDREMQNLFVHSLDRTLQSIDDSANQKPDKDLKCEAYTNMFASLLDSGLDDPEFAVEKIPNQLWDKRARLLLGLRRYGEVAKVFVEHCANEEMILSFGASLEPSESSELVTSVVEEYLAKCTDDPSNALNAVNLLGGALSGEANIAEALQGADDSLQIAVLHRFLVAGMSITTGRIKAAQSHAALLKAEQLILQNKLFRERAASVSLSPSSSCSICDRRIGDSVFASYHDGSKVHYACYMNTSTETAN</sequence>
<proteinExistence type="predicted"/>
<dbReference type="InterPro" id="IPR019453">
    <property type="entry name" value="VPS39/TGFA1_Znf"/>
</dbReference>
<accession>A0AAV8ULQ8</accession>
<evidence type="ECO:0000313" key="4">
    <source>
        <dbReference type="Proteomes" id="UP001157974"/>
    </source>
</evidence>
<dbReference type="Proteomes" id="UP001157974">
    <property type="component" value="Unassembled WGS sequence"/>
</dbReference>
<feature type="region of interest" description="Disordered" evidence="1">
    <location>
        <begin position="216"/>
        <end position="239"/>
    </location>
</feature>
<dbReference type="GO" id="GO:0005737">
    <property type="term" value="C:cytoplasm"/>
    <property type="evidence" value="ECO:0007669"/>
    <property type="project" value="TreeGrafter"/>
</dbReference>
<dbReference type="AlphaFoldDB" id="A0AAV8ULQ8"/>
<dbReference type="Pfam" id="PF10367">
    <property type="entry name" value="zf-Vps39_C"/>
    <property type="match status" value="1"/>
</dbReference>
<evidence type="ECO:0000256" key="1">
    <source>
        <dbReference type="SAM" id="MobiDB-lite"/>
    </source>
</evidence>
<dbReference type="PANTHER" id="PTHR12894">
    <property type="entry name" value="CNH DOMAIN CONTAINING"/>
    <property type="match status" value="1"/>
</dbReference>
<dbReference type="GO" id="GO:0006914">
    <property type="term" value="P:autophagy"/>
    <property type="evidence" value="ECO:0007669"/>
    <property type="project" value="TreeGrafter"/>
</dbReference>
<organism evidence="3 4">
    <name type="scientific">Rhodosorus marinus</name>
    <dbReference type="NCBI Taxonomy" id="101924"/>
    <lineage>
        <taxon>Eukaryota</taxon>
        <taxon>Rhodophyta</taxon>
        <taxon>Stylonematophyceae</taxon>
        <taxon>Stylonematales</taxon>
        <taxon>Stylonemataceae</taxon>
        <taxon>Rhodosorus</taxon>
    </lineage>
</organism>
<reference evidence="3 4" key="1">
    <citation type="journal article" date="2023" name="Nat. Commun.">
        <title>Origin of minicircular mitochondrial genomes in red algae.</title>
        <authorList>
            <person name="Lee Y."/>
            <person name="Cho C.H."/>
            <person name="Lee Y.M."/>
            <person name="Park S.I."/>
            <person name="Yang J.H."/>
            <person name="West J.A."/>
            <person name="Bhattacharya D."/>
            <person name="Yoon H.S."/>
        </authorList>
    </citation>
    <scope>NUCLEOTIDE SEQUENCE [LARGE SCALE GENOMIC DNA]</scope>
    <source>
        <strain evidence="3 4">CCMP1338</strain>
        <tissue evidence="3">Whole cell</tissue>
    </source>
</reference>
<feature type="domain" description="Vacuolar sorting protein 39/Transforming growth factor beta receptor-associated zinc finger" evidence="2">
    <location>
        <begin position="866"/>
        <end position="902"/>
    </location>
</feature>
<comment type="caution">
    <text evidence="3">The sequence shown here is derived from an EMBL/GenBank/DDBJ whole genome shotgun (WGS) entry which is preliminary data.</text>
</comment>
<dbReference type="InterPro" id="IPR032914">
    <property type="entry name" value="Vam6/VPS39/TRAP1"/>
</dbReference>
<dbReference type="EMBL" id="JAMWBK010000008">
    <property type="protein sequence ID" value="KAJ8902949.1"/>
    <property type="molecule type" value="Genomic_DNA"/>
</dbReference>
<evidence type="ECO:0000259" key="2">
    <source>
        <dbReference type="Pfam" id="PF10367"/>
    </source>
</evidence>
<dbReference type="GO" id="GO:0034058">
    <property type="term" value="P:endosomal vesicle fusion"/>
    <property type="evidence" value="ECO:0007669"/>
    <property type="project" value="TreeGrafter"/>
</dbReference>
<dbReference type="GO" id="GO:0016020">
    <property type="term" value="C:membrane"/>
    <property type="evidence" value="ECO:0007669"/>
    <property type="project" value="TreeGrafter"/>
</dbReference>
<evidence type="ECO:0000313" key="3">
    <source>
        <dbReference type="EMBL" id="KAJ8902949.1"/>
    </source>
</evidence>
<dbReference type="PANTHER" id="PTHR12894:SF27">
    <property type="entry name" value="TRANSFORMING GROWTH FACTOR-BETA RECEPTOR-ASSOCIATED PROTEIN 1"/>
    <property type="match status" value="1"/>
</dbReference>
<keyword evidence="4" id="KW-1185">Reference proteome</keyword>